<dbReference type="InterPro" id="IPR000182">
    <property type="entry name" value="GNAT_dom"/>
</dbReference>
<dbReference type="EMBL" id="KZ679146">
    <property type="protein sequence ID" value="PTB71735.1"/>
    <property type="molecule type" value="Genomic_DNA"/>
</dbReference>
<feature type="domain" description="N-acetyltransferase" evidence="1">
    <location>
        <begin position="60"/>
        <end position="219"/>
    </location>
</feature>
<dbReference type="OrthoDB" id="4072826at2759"/>
<sequence length="251" mass="28312">MVAQRNKHSPQEHLVNAPIAASMMAASTPASNPEWTTVKTTLPARPLPVNSSRAPVTTKRLIIRALDAQDLDGLHLIRTQPEVMANNPQGRVDRDLEETRPKLNIFLPPKDESHYNFAICLKETGDMIGIGGCHQLKSMFGWPAMGYMFRKEFWGKGLATEFTRAWLDMWCKLARAEVEIEVDQRSIPEEEGKDLEILTAFTSAENLASQKVLEKSGFEQFLTWEEADLRNPDAQITLVAYRYCPSKQLAN</sequence>
<dbReference type="InterPro" id="IPR016181">
    <property type="entry name" value="Acyl_CoA_acyltransferase"/>
</dbReference>
<accession>A0A2T4BR23</accession>
<evidence type="ECO:0000259" key="1">
    <source>
        <dbReference type="Pfam" id="PF13302"/>
    </source>
</evidence>
<dbReference type="PANTHER" id="PTHR43792:SF1">
    <property type="entry name" value="N-ACETYLTRANSFERASE DOMAIN-CONTAINING PROTEIN"/>
    <property type="match status" value="1"/>
</dbReference>
<dbReference type="AlphaFoldDB" id="A0A2T4BR23"/>
<dbReference type="InterPro" id="IPR051531">
    <property type="entry name" value="N-acetyltransferase"/>
</dbReference>
<keyword evidence="2" id="KW-0012">Acyltransferase</keyword>
<protein>
    <submittedName>
        <fullName evidence="2">Acyl-CoA N-acyltransferase</fullName>
    </submittedName>
</protein>
<dbReference type="PANTHER" id="PTHR43792">
    <property type="entry name" value="GNAT FAMILY, PUTATIVE (AFU_ORTHOLOGUE AFUA_3G00765)-RELATED-RELATED"/>
    <property type="match status" value="1"/>
</dbReference>
<organism evidence="2 3">
    <name type="scientific">Trichoderma longibrachiatum ATCC 18648</name>
    <dbReference type="NCBI Taxonomy" id="983965"/>
    <lineage>
        <taxon>Eukaryota</taxon>
        <taxon>Fungi</taxon>
        <taxon>Dikarya</taxon>
        <taxon>Ascomycota</taxon>
        <taxon>Pezizomycotina</taxon>
        <taxon>Sordariomycetes</taxon>
        <taxon>Hypocreomycetidae</taxon>
        <taxon>Hypocreales</taxon>
        <taxon>Hypocreaceae</taxon>
        <taxon>Trichoderma</taxon>
    </lineage>
</organism>
<dbReference type="SUPFAM" id="SSF55729">
    <property type="entry name" value="Acyl-CoA N-acyltransferases (Nat)"/>
    <property type="match status" value="1"/>
</dbReference>
<gene>
    <name evidence="2" type="ORF">M440DRAFT_1406248</name>
</gene>
<proteinExistence type="predicted"/>
<keyword evidence="2" id="KW-0808">Transferase</keyword>
<dbReference type="Pfam" id="PF13302">
    <property type="entry name" value="Acetyltransf_3"/>
    <property type="match status" value="1"/>
</dbReference>
<reference evidence="2 3" key="1">
    <citation type="submission" date="2016-07" db="EMBL/GenBank/DDBJ databases">
        <title>Multiple horizontal gene transfer events from other fungi enriched the ability of initially mycotrophic Trichoderma (Ascomycota) to feed on dead plant biomass.</title>
        <authorList>
            <consortium name="DOE Joint Genome Institute"/>
            <person name="Aerts A."/>
            <person name="Atanasova L."/>
            <person name="Chenthamara K."/>
            <person name="Zhang J."/>
            <person name="Grujic M."/>
            <person name="Henrissat B."/>
            <person name="Kuo A."/>
            <person name="Salamov A."/>
            <person name="Lipzen A."/>
            <person name="Labutti K."/>
            <person name="Barry K."/>
            <person name="Miao Y."/>
            <person name="Rahimi M.J."/>
            <person name="Shen Q."/>
            <person name="Grigoriev I.V."/>
            <person name="Kubicek C.P."/>
            <person name="Druzhinina I.S."/>
        </authorList>
    </citation>
    <scope>NUCLEOTIDE SEQUENCE [LARGE SCALE GENOMIC DNA]</scope>
    <source>
        <strain evidence="2 3">ATCC 18648</strain>
    </source>
</reference>
<evidence type="ECO:0000313" key="2">
    <source>
        <dbReference type="EMBL" id="PTB71735.1"/>
    </source>
</evidence>
<name>A0A2T4BR23_TRILO</name>
<evidence type="ECO:0000313" key="3">
    <source>
        <dbReference type="Proteomes" id="UP000240760"/>
    </source>
</evidence>
<dbReference type="Proteomes" id="UP000240760">
    <property type="component" value="Unassembled WGS sequence"/>
</dbReference>
<dbReference type="Gene3D" id="3.40.630.30">
    <property type="match status" value="1"/>
</dbReference>
<keyword evidence="3" id="KW-1185">Reference proteome</keyword>
<dbReference type="GO" id="GO:0016747">
    <property type="term" value="F:acyltransferase activity, transferring groups other than amino-acyl groups"/>
    <property type="evidence" value="ECO:0007669"/>
    <property type="project" value="InterPro"/>
</dbReference>